<organism evidence="1">
    <name type="scientific">Rhizobium meliloti</name>
    <name type="common">Ensifer meliloti</name>
    <name type="synonym">Sinorhizobium meliloti</name>
    <dbReference type="NCBI Taxonomy" id="382"/>
    <lineage>
        <taxon>Bacteria</taxon>
        <taxon>Pseudomonadati</taxon>
        <taxon>Pseudomonadota</taxon>
        <taxon>Alphaproteobacteria</taxon>
        <taxon>Hyphomicrobiales</taxon>
        <taxon>Rhizobiaceae</taxon>
        <taxon>Sinorhizobium/Ensifer group</taxon>
        <taxon>Sinorhizobium</taxon>
    </lineage>
</organism>
<gene>
    <name evidence="1" type="ORF">GHK45_28935</name>
</gene>
<evidence type="ECO:0000313" key="1">
    <source>
        <dbReference type="EMBL" id="MQW07628.1"/>
    </source>
</evidence>
<dbReference type="EMBL" id="WISP01000185">
    <property type="protein sequence ID" value="MQW07628.1"/>
    <property type="molecule type" value="Genomic_DNA"/>
</dbReference>
<dbReference type="AlphaFoldDB" id="A0A6A7ZZK6"/>
<proteinExistence type="predicted"/>
<accession>A0A6A7ZZK6</accession>
<protein>
    <submittedName>
        <fullName evidence="1">Uncharacterized protein</fullName>
    </submittedName>
</protein>
<name>A0A6A7ZZK6_RHIML</name>
<sequence length="130" mass="14662">MRGGRIINTYKVSHIQRVAHSHVEHGGARFAAVCRCMSAIFRGDTSDEARHQNQESPAEVFAGSIRTRRPSCVSVRAEHVAFFDRAGRRARRGGPGRRGVCGLQWKCNPDDRPGRLWIHMVGLLGRQWCR</sequence>
<reference evidence="1" key="1">
    <citation type="journal article" date="2013" name="Genome Biol.">
        <title>Comparative genomics of the core and accessory genomes of 48 Sinorhizobium strains comprising five genospecies.</title>
        <authorList>
            <person name="Sugawara M."/>
            <person name="Epstein B."/>
            <person name="Badgley B.D."/>
            <person name="Unno T."/>
            <person name="Xu L."/>
            <person name="Reese J."/>
            <person name="Gyaneshwar P."/>
            <person name="Denny R."/>
            <person name="Mudge J."/>
            <person name="Bharti A.K."/>
            <person name="Farmer A.D."/>
            <person name="May G.D."/>
            <person name="Woodward J.E."/>
            <person name="Medigue C."/>
            <person name="Vallenet D."/>
            <person name="Lajus A."/>
            <person name="Rouy Z."/>
            <person name="Martinez-Vaz B."/>
            <person name="Tiffin P."/>
            <person name="Young N.D."/>
            <person name="Sadowsky M.J."/>
        </authorList>
    </citation>
    <scope>NUCLEOTIDE SEQUENCE</scope>
    <source>
        <strain evidence="1">M30</strain>
    </source>
</reference>
<comment type="caution">
    <text evidence="1">The sequence shown here is derived from an EMBL/GenBank/DDBJ whole genome shotgun (WGS) entry which is preliminary data.</text>
</comment>